<feature type="transmembrane region" description="Helical" evidence="1">
    <location>
        <begin position="416"/>
        <end position="437"/>
    </location>
</feature>
<keyword evidence="1" id="KW-1133">Transmembrane helix</keyword>
<dbReference type="EMBL" id="CP042467">
    <property type="protein sequence ID" value="QED28915.1"/>
    <property type="molecule type" value="Genomic_DNA"/>
</dbReference>
<name>A0A5B8XTN6_9DELT</name>
<dbReference type="Proteomes" id="UP000321595">
    <property type="component" value="Chromosome"/>
</dbReference>
<gene>
    <name evidence="3" type="ORF">FRD01_17045</name>
</gene>
<dbReference type="Pfam" id="PF13163">
    <property type="entry name" value="DUF3999"/>
    <property type="match status" value="1"/>
</dbReference>
<accession>A0A5B8XTN6</accession>
<reference evidence="3 4" key="1">
    <citation type="submission" date="2019-08" db="EMBL/GenBank/DDBJ databases">
        <authorList>
            <person name="Liang Q."/>
        </authorList>
    </citation>
    <scope>NUCLEOTIDE SEQUENCE [LARGE SCALE GENOMIC DNA]</scope>
    <source>
        <strain evidence="3 4">V1718</strain>
    </source>
</reference>
<protein>
    <submittedName>
        <fullName evidence="3">DUF3999 domain-containing protein</fullName>
    </submittedName>
</protein>
<proteinExistence type="predicted"/>
<evidence type="ECO:0000256" key="2">
    <source>
        <dbReference type="SAM" id="SignalP"/>
    </source>
</evidence>
<evidence type="ECO:0000256" key="1">
    <source>
        <dbReference type="SAM" id="Phobius"/>
    </source>
</evidence>
<keyword evidence="2" id="KW-0732">Signal</keyword>
<evidence type="ECO:0000313" key="3">
    <source>
        <dbReference type="EMBL" id="QED28915.1"/>
    </source>
</evidence>
<sequence length="439" mass="49311">MRALTFIVLILLILPANAFAADFGWAWPIAPSRDESGAYLVELSSEVYEATTDSRVGDLIVRNAKGEEVPSALMPAENVVERAGSLELPLFELPPQWEHHNLWTISRETRTQGRVERVETEHLHSHTGPPVGVLVDASRVRDPIEFLELEWSPDHAPLDTEVIIESSSDFETWHESGRGKLVDLQAENERVLLNKLSVDRSQRYLRVRAAKGLLVPVLSVRAHLAPQSEDPEWQWTRVVGDTKFHPKYTEIIYTNPGRFPVQKADIELEENSAARWKLESRDSLDAPWRYRAGSWVGFNLGGDVASRSAARELEGVVRDRYFRLTSDAPTLDQPTLLLGWQPETLVFLARGQGPYELLAGSHDRRRINAPVPELVSTLKSHFGEAWRPLPAYLGPMEEREGEAASVAPVEVEKTPWILWSVLVLGCLLVAGISISLLKR</sequence>
<keyword evidence="1" id="KW-0812">Transmembrane</keyword>
<feature type="signal peptide" evidence="2">
    <location>
        <begin position="1"/>
        <end position="20"/>
    </location>
</feature>
<keyword evidence="4" id="KW-1185">Reference proteome</keyword>
<dbReference type="AlphaFoldDB" id="A0A5B8XTN6"/>
<dbReference type="RefSeq" id="WP_146961763.1">
    <property type="nucleotide sequence ID" value="NZ_CP042467.1"/>
</dbReference>
<feature type="chain" id="PRO_5022794374" evidence="2">
    <location>
        <begin position="21"/>
        <end position="439"/>
    </location>
</feature>
<dbReference type="OrthoDB" id="5405606at2"/>
<dbReference type="InterPro" id="IPR025060">
    <property type="entry name" value="DUF3999"/>
</dbReference>
<keyword evidence="1" id="KW-0472">Membrane</keyword>
<evidence type="ECO:0000313" key="4">
    <source>
        <dbReference type="Proteomes" id="UP000321595"/>
    </source>
</evidence>
<organism evidence="3 4">
    <name type="scientific">Microvenator marinus</name>
    <dbReference type="NCBI Taxonomy" id="2600177"/>
    <lineage>
        <taxon>Bacteria</taxon>
        <taxon>Deltaproteobacteria</taxon>
        <taxon>Bradymonadales</taxon>
        <taxon>Microvenatoraceae</taxon>
        <taxon>Microvenator</taxon>
    </lineage>
</organism>
<dbReference type="KEGG" id="bbae:FRD01_17045"/>